<reference evidence="2" key="4">
    <citation type="submission" date="2016-10" db="EMBL/GenBank/DDBJ databases">
        <authorList>
            <person name="de Groot N.N."/>
        </authorList>
    </citation>
    <scope>NUCLEOTIDE SEQUENCE [LARGE SCALE GENOMIC DNA]</scope>
    <source>
        <strain evidence="2">DSM 16632</strain>
    </source>
</reference>
<evidence type="ECO:0000313" key="4">
    <source>
        <dbReference type="Proteomes" id="UP000183442"/>
    </source>
</evidence>
<evidence type="ECO:0000313" key="2">
    <source>
        <dbReference type="EMBL" id="SFL31860.1"/>
    </source>
</evidence>
<accession>A0A126R283</accession>
<name>A0A126R283_METOL</name>
<dbReference type="AlphaFoldDB" id="A0A126R283"/>
<dbReference type="EMBL" id="CP014265">
    <property type="protein sequence ID" value="AMK16154.1"/>
    <property type="molecule type" value="Genomic_DNA"/>
</dbReference>
<reference evidence="4" key="3">
    <citation type="submission" date="2016-10" db="EMBL/GenBank/DDBJ databases">
        <authorList>
            <person name="Varghese N."/>
        </authorList>
    </citation>
    <scope>NUCLEOTIDE SEQUENCE [LARGE SCALE GENOMIC DNA]</scope>
    <source>
        <strain evidence="4">DSM 16632</strain>
    </source>
</reference>
<dbReference type="KEGG" id="mol:YLM1_1599"/>
<sequence length="115" mass="13804">MHIDQKILSCSKLEIDEDYLNKLVSLLLNDEPTRLVHVGEKISQTPISIRNFKIFNELKLDLVEYLIDFLNENKHSPNFRKELLYTIFDCLKYDNPRRYNFLYKKLNNILSLIKQ</sequence>
<dbReference type="PATRIC" id="fig|294671.3.peg.1664"/>
<keyword evidence="3" id="KW-1185">Reference proteome</keyword>
<reference evidence="3" key="2">
    <citation type="submission" date="2016-02" db="EMBL/GenBank/DDBJ databases">
        <title>The draft genome sequence of the rumen methanogen Methanobrevibacter olleyae YLM1.</title>
        <authorList>
            <consortium name="New Zealand Agricultural Greenhouse Gas Research Centre/Pastoral Greenhouse Gas Research Consortium"/>
            <person name="Kelly W.J."/>
            <person name="Li D."/>
            <person name="Lambie S.C."/>
            <person name="Attwood G.T."/>
            <person name="Altermann E."/>
            <person name="Leahy S.C."/>
        </authorList>
    </citation>
    <scope>NUCLEOTIDE SEQUENCE [LARGE SCALE GENOMIC DNA]</scope>
    <source>
        <strain evidence="3">YLM1</strain>
    </source>
</reference>
<protein>
    <submittedName>
        <fullName evidence="1">Uncharacterized protein</fullName>
    </submittedName>
</protein>
<dbReference type="Proteomes" id="UP000066376">
    <property type="component" value="Chromosome"/>
</dbReference>
<evidence type="ECO:0000313" key="3">
    <source>
        <dbReference type="Proteomes" id="UP000066376"/>
    </source>
</evidence>
<organism evidence="1 3">
    <name type="scientific">Methanobrevibacter olleyae</name>
    <dbReference type="NCBI Taxonomy" id="294671"/>
    <lineage>
        <taxon>Archaea</taxon>
        <taxon>Methanobacteriati</taxon>
        <taxon>Methanobacteriota</taxon>
        <taxon>Methanomada group</taxon>
        <taxon>Methanobacteria</taxon>
        <taxon>Methanobacteriales</taxon>
        <taxon>Methanobacteriaceae</taxon>
        <taxon>Methanobrevibacter</taxon>
    </lineage>
</organism>
<reference evidence="1 3" key="1">
    <citation type="journal article" date="2016" name="Genome Announc.">
        <title>Draft Genome Sequence of the Rumen Methanogen Methanobrevibacter olleyae YLM1.</title>
        <authorList>
            <person name="Kelly W.J."/>
            <person name="Li D."/>
            <person name="Lambie S.C."/>
            <person name="Cox F."/>
            <person name="Attwood G.T."/>
            <person name="Altermann E."/>
            <person name="Leahy S.C."/>
        </authorList>
    </citation>
    <scope>NUCLEOTIDE SEQUENCE [LARGE SCALE GENOMIC DNA]</scope>
    <source>
        <strain evidence="1 3">YLM1</strain>
    </source>
</reference>
<evidence type="ECO:0000313" key="1">
    <source>
        <dbReference type="EMBL" id="AMK16154.1"/>
    </source>
</evidence>
<gene>
    <name evidence="2" type="ORF">SAMN02910297_00554</name>
    <name evidence="1" type="ORF">YLM1_1599</name>
</gene>
<dbReference type="EMBL" id="FOTL01000006">
    <property type="protein sequence ID" value="SFL31860.1"/>
    <property type="molecule type" value="Genomic_DNA"/>
</dbReference>
<proteinExistence type="predicted"/>
<dbReference type="Proteomes" id="UP000183442">
    <property type="component" value="Unassembled WGS sequence"/>
</dbReference>